<sequence>MNLETENYKTQTARWPEEGQHILAQYDTDSIIVYQAYRPSIGQFAIANGYLGGPDFSLSRMSWIKPNFLWMMYRAGWGTKEGQEMILGLRIRRTFFDSLLDAAVASSFEASGMADRAAWQEAVQASDVRLQWDPDHSPSGDKLSRRAVQLGLRGDTLKAFAQSELLEVIDMSDLVSTQRQHVHDWHTLMTPREDVYVPASQSGQVGSQ</sequence>
<dbReference type="PANTHER" id="PTHR38567:SF1">
    <property type="entry name" value="DUF4291 DOMAIN-CONTAINING PROTEIN"/>
    <property type="match status" value="1"/>
</dbReference>
<evidence type="ECO:0000313" key="2">
    <source>
        <dbReference type="Proteomes" id="UP001500547"/>
    </source>
</evidence>
<dbReference type="RefSeq" id="WP_345531920.1">
    <property type="nucleotide sequence ID" value="NZ_BAABLD010000005.1"/>
</dbReference>
<reference evidence="2" key="1">
    <citation type="journal article" date="2019" name="Int. J. Syst. Evol. Microbiol.">
        <title>The Global Catalogue of Microorganisms (GCM) 10K type strain sequencing project: providing services to taxonomists for standard genome sequencing and annotation.</title>
        <authorList>
            <consortium name="The Broad Institute Genomics Platform"/>
            <consortium name="The Broad Institute Genome Sequencing Center for Infectious Disease"/>
            <person name="Wu L."/>
            <person name="Ma J."/>
        </authorList>
    </citation>
    <scope>NUCLEOTIDE SEQUENCE [LARGE SCALE GENOMIC DNA]</scope>
    <source>
        <strain evidence="2">JCM 18715</strain>
    </source>
</reference>
<keyword evidence="2" id="KW-1185">Reference proteome</keyword>
<comment type="caution">
    <text evidence="1">The sequence shown here is derived from an EMBL/GenBank/DDBJ whole genome shotgun (WGS) entry which is preliminary data.</text>
</comment>
<dbReference type="InterPro" id="IPR025633">
    <property type="entry name" value="DUF4291"/>
</dbReference>
<organism evidence="1 2">
    <name type="scientific">Viridibacterium curvum</name>
    <dbReference type="NCBI Taxonomy" id="1101404"/>
    <lineage>
        <taxon>Bacteria</taxon>
        <taxon>Pseudomonadati</taxon>
        <taxon>Pseudomonadota</taxon>
        <taxon>Betaproteobacteria</taxon>
        <taxon>Rhodocyclales</taxon>
        <taxon>Rhodocyclaceae</taxon>
        <taxon>Viridibacterium</taxon>
    </lineage>
</organism>
<dbReference type="Proteomes" id="UP001500547">
    <property type="component" value="Unassembled WGS sequence"/>
</dbReference>
<proteinExistence type="predicted"/>
<dbReference type="PANTHER" id="PTHR38567">
    <property type="entry name" value="DUF4291 DOMAIN-CONTAINING PROTEIN"/>
    <property type="match status" value="1"/>
</dbReference>
<gene>
    <name evidence="1" type="ORF">GCM10025770_11460</name>
</gene>
<dbReference type="Pfam" id="PF14124">
    <property type="entry name" value="DUF4291"/>
    <property type="match status" value="1"/>
</dbReference>
<accession>A0ABP9QH45</accession>
<name>A0ABP9QH45_9RHOO</name>
<evidence type="ECO:0000313" key="1">
    <source>
        <dbReference type="EMBL" id="GAA5161744.1"/>
    </source>
</evidence>
<dbReference type="EMBL" id="BAABLD010000005">
    <property type="protein sequence ID" value="GAA5161744.1"/>
    <property type="molecule type" value="Genomic_DNA"/>
</dbReference>
<protein>
    <submittedName>
        <fullName evidence="1">DUF4291 domain-containing protein</fullName>
    </submittedName>
</protein>